<dbReference type="Gene3D" id="1.10.840.10">
    <property type="entry name" value="Ras guanine-nucleotide exchange factors catalytic domain"/>
    <property type="match status" value="1"/>
</dbReference>
<evidence type="ECO:0000313" key="6">
    <source>
        <dbReference type="Proteomes" id="UP000001357"/>
    </source>
</evidence>
<protein>
    <submittedName>
        <fullName evidence="5">Uncharacterized protein</fullName>
    </submittedName>
</protein>
<dbReference type="CDD" id="cd06224">
    <property type="entry name" value="REM"/>
    <property type="match status" value="1"/>
</dbReference>
<dbReference type="InterPro" id="IPR000651">
    <property type="entry name" value="Ras-like_Gua-exchang_fac_N"/>
</dbReference>
<organism evidence="5 6">
    <name type="scientific">Monosiga brevicollis</name>
    <name type="common">Choanoflagellate</name>
    <dbReference type="NCBI Taxonomy" id="81824"/>
    <lineage>
        <taxon>Eukaryota</taxon>
        <taxon>Choanoflagellata</taxon>
        <taxon>Craspedida</taxon>
        <taxon>Salpingoecidae</taxon>
        <taxon>Monosiga</taxon>
    </lineage>
</organism>
<dbReference type="GO" id="GO:0007265">
    <property type="term" value="P:Ras protein signal transduction"/>
    <property type="evidence" value="ECO:0000318"/>
    <property type="project" value="GO_Central"/>
</dbReference>
<sequence>MDRVEFSLFHPPSRREYRFATPDSEANILFDEKESEARGFRVVKAGTLEKLVELLTHPQHTDTEYLRHFLTTYRSFCDSERLLELLLERYDVPDAEAVRHDAKQARFFHKQYRSPVRLRVINVLKQWVEKHFYDFQAPQARPSDPVVVSRQEMRRRWYVSARTGHNRHGSAGTSPWHRAHGRHSRSFRHLLNFHPQEVARQMTIIEFHLYKRIWPSELVGLMWTRRDKWQHAPNVLNMTVRSTLVTRWLTRCIVETANLNERVDLISMIVEILKELRSLNNFNGMMEVVSALNSAAVRRLNHAWAEVNPRRRALFDECVEQLMGGTNYSRLRQAIEHAPAPKIPFFGMYLTDMTFIEEGSSDTIPSPLGGVPLINFSKRRLLARTTGTIQQYQNQQYVLAEWPLLQVGVVSPAVCFLLWLSPGPWRTCFPSRRLPP</sequence>
<feature type="domain" description="N-terminal Ras-GEF" evidence="4">
    <location>
        <begin position="39"/>
        <end position="173"/>
    </location>
</feature>
<dbReference type="KEGG" id="mbr:MONBRDRAFT_14402"/>
<evidence type="ECO:0000313" key="5">
    <source>
        <dbReference type="EMBL" id="EDQ91945.1"/>
    </source>
</evidence>
<feature type="domain" description="Ras-GEF" evidence="3">
    <location>
        <begin position="194"/>
        <end position="425"/>
    </location>
</feature>
<name>A9URL6_MONBE</name>
<keyword evidence="6" id="KW-1185">Reference proteome</keyword>
<dbReference type="GO" id="GO:0005886">
    <property type="term" value="C:plasma membrane"/>
    <property type="evidence" value="ECO:0000318"/>
    <property type="project" value="GO_Central"/>
</dbReference>
<dbReference type="RefSeq" id="XP_001743231.1">
    <property type="nucleotide sequence ID" value="XM_001743179.1"/>
</dbReference>
<dbReference type="GeneID" id="5888793"/>
<dbReference type="PROSITE" id="PS50009">
    <property type="entry name" value="RASGEF_CAT"/>
    <property type="match status" value="1"/>
</dbReference>
<evidence type="ECO:0000256" key="1">
    <source>
        <dbReference type="ARBA" id="ARBA00022658"/>
    </source>
</evidence>
<evidence type="ECO:0000259" key="4">
    <source>
        <dbReference type="PROSITE" id="PS50212"/>
    </source>
</evidence>
<dbReference type="GO" id="GO:0005085">
    <property type="term" value="F:guanyl-nucleotide exchange factor activity"/>
    <property type="evidence" value="ECO:0000318"/>
    <property type="project" value="GO_Central"/>
</dbReference>
<dbReference type="PANTHER" id="PTHR23113">
    <property type="entry name" value="GUANINE NUCLEOTIDE EXCHANGE FACTOR"/>
    <property type="match status" value="1"/>
</dbReference>
<dbReference type="Gene3D" id="1.20.870.10">
    <property type="entry name" value="Son of sevenless (SoS) protein Chain: S domain 1"/>
    <property type="match status" value="1"/>
</dbReference>
<dbReference type="InterPro" id="IPR008937">
    <property type="entry name" value="Ras-like_GEF"/>
</dbReference>
<evidence type="ECO:0000256" key="2">
    <source>
        <dbReference type="PROSITE-ProRule" id="PRU00168"/>
    </source>
</evidence>
<dbReference type="PROSITE" id="PS00720">
    <property type="entry name" value="RASGEF"/>
    <property type="match status" value="1"/>
</dbReference>
<dbReference type="InterPro" id="IPR001895">
    <property type="entry name" value="RASGEF_cat_dom"/>
</dbReference>
<reference evidence="5 6" key="1">
    <citation type="journal article" date="2008" name="Nature">
        <title>The genome of the choanoflagellate Monosiga brevicollis and the origin of metazoans.</title>
        <authorList>
            <consortium name="JGI Sequencing"/>
            <person name="King N."/>
            <person name="Westbrook M.J."/>
            <person name="Young S.L."/>
            <person name="Kuo A."/>
            <person name="Abedin M."/>
            <person name="Chapman J."/>
            <person name="Fairclough S."/>
            <person name="Hellsten U."/>
            <person name="Isogai Y."/>
            <person name="Letunic I."/>
            <person name="Marr M."/>
            <person name="Pincus D."/>
            <person name="Putnam N."/>
            <person name="Rokas A."/>
            <person name="Wright K.J."/>
            <person name="Zuzow R."/>
            <person name="Dirks W."/>
            <person name="Good M."/>
            <person name="Goodstein D."/>
            <person name="Lemons D."/>
            <person name="Li W."/>
            <person name="Lyons J.B."/>
            <person name="Morris A."/>
            <person name="Nichols S."/>
            <person name="Richter D.J."/>
            <person name="Salamov A."/>
            <person name="Bork P."/>
            <person name="Lim W.A."/>
            <person name="Manning G."/>
            <person name="Miller W.T."/>
            <person name="McGinnis W."/>
            <person name="Shapiro H."/>
            <person name="Tjian R."/>
            <person name="Grigoriev I.V."/>
            <person name="Rokhsar D."/>
        </authorList>
    </citation>
    <scope>NUCLEOTIDE SEQUENCE [LARGE SCALE GENOMIC DNA]</scope>
    <source>
        <strain evidence="6">MX1 / ATCC 50154</strain>
    </source>
</reference>
<dbReference type="CDD" id="cd00155">
    <property type="entry name" value="RasGEF"/>
    <property type="match status" value="1"/>
</dbReference>
<evidence type="ECO:0000259" key="3">
    <source>
        <dbReference type="PROSITE" id="PS50009"/>
    </source>
</evidence>
<dbReference type="OMA" id="KIWAFKP"/>
<dbReference type="Proteomes" id="UP000001357">
    <property type="component" value="Unassembled WGS sequence"/>
</dbReference>
<dbReference type="SUPFAM" id="SSF48366">
    <property type="entry name" value="Ras GEF"/>
    <property type="match status" value="1"/>
</dbReference>
<dbReference type="PANTHER" id="PTHR23113:SF363">
    <property type="entry name" value="PROTEIN SON OF SEVENLESS"/>
    <property type="match status" value="1"/>
</dbReference>
<accession>A9URL6</accession>
<dbReference type="Pfam" id="PF00617">
    <property type="entry name" value="RasGEF"/>
    <property type="match status" value="1"/>
</dbReference>
<gene>
    <name evidence="5" type="ORF">MONBRDRAFT_14402</name>
</gene>
<dbReference type="SMART" id="SM00147">
    <property type="entry name" value="RasGEF"/>
    <property type="match status" value="1"/>
</dbReference>
<dbReference type="InterPro" id="IPR019804">
    <property type="entry name" value="Ras_G-nucl-exch_fac_CS"/>
</dbReference>
<dbReference type="STRING" id="81824.A9URL6"/>
<dbReference type="EMBL" id="CH991544">
    <property type="protein sequence ID" value="EDQ91945.1"/>
    <property type="molecule type" value="Genomic_DNA"/>
</dbReference>
<dbReference type="AlphaFoldDB" id="A9URL6"/>
<proteinExistence type="predicted"/>
<dbReference type="InterPro" id="IPR036964">
    <property type="entry name" value="RASGEF_cat_dom_sf"/>
</dbReference>
<dbReference type="Pfam" id="PF00618">
    <property type="entry name" value="RasGEF_N"/>
    <property type="match status" value="1"/>
</dbReference>
<dbReference type="SMART" id="SM00229">
    <property type="entry name" value="RasGEFN"/>
    <property type="match status" value="1"/>
</dbReference>
<dbReference type="InParanoid" id="A9URL6"/>
<dbReference type="InterPro" id="IPR023578">
    <property type="entry name" value="Ras_GEF_dom_sf"/>
</dbReference>
<dbReference type="FunCoup" id="A9URL6">
    <property type="interactions" value="549"/>
</dbReference>
<dbReference type="PROSITE" id="PS50212">
    <property type="entry name" value="RASGEF_NTER"/>
    <property type="match status" value="1"/>
</dbReference>
<keyword evidence="1 2" id="KW-0344">Guanine-nucleotide releasing factor</keyword>
<dbReference type="eggNOG" id="KOG3417">
    <property type="taxonomic scope" value="Eukaryota"/>
</dbReference>